<evidence type="ECO:0000256" key="1">
    <source>
        <dbReference type="SAM" id="Phobius"/>
    </source>
</evidence>
<sequence>MALGRLLEGFITILIGVNLIPSVADQVVSAQSGNVTGSSSTILGLVTLFFALGIMIAGVNIAVGGLQDVGLI</sequence>
<reference evidence="2" key="1">
    <citation type="journal article" date="2015" name="Nature">
        <title>Complex archaea that bridge the gap between prokaryotes and eukaryotes.</title>
        <authorList>
            <person name="Spang A."/>
            <person name="Saw J.H."/>
            <person name="Jorgensen S.L."/>
            <person name="Zaremba-Niedzwiedzka K."/>
            <person name="Martijn J."/>
            <person name="Lind A.E."/>
            <person name="van Eijk R."/>
            <person name="Schleper C."/>
            <person name="Guy L."/>
            <person name="Ettema T.J."/>
        </authorList>
    </citation>
    <scope>NUCLEOTIDE SEQUENCE</scope>
</reference>
<evidence type="ECO:0000313" key="2">
    <source>
        <dbReference type="EMBL" id="KKK40374.1"/>
    </source>
</evidence>
<gene>
    <name evidence="2" type="ORF">LCGC14_3082720</name>
</gene>
<protein>
    <submittedName>
        <fullName evidence="2">Uncharacterized protein</fullName>
    </submittedName>
</protein>
<dbReference type="AlphaFoldDB" id="A0A0F8XDS9"/>
<feature type="transmembrane region" description="Helical" evidence="1">
    <location>
        <begin position="42"/>
        <end position="66"/>
    </location>
</feature>
<organism evidence="2">
    <name type="scientific">marine sediment metagenome</name>
    <dbReference type="NCBI Taxonomy" id="412755"/>
    <lineage>
        <taxon>unclassified sequences</taxon>
        <taxon>metagenomes</taxon>
        <taxon>ecological metagenomes</taxon>
    </lineage>
</organism>
<keyword evidence="1" id="KW-1133">Transmembrane helix</keyword>
<proteinExistence type="predicted"/>
<keyword evidence="1" id="KW-0812">Transmembrane</keyword>
<comment type="caution">
    <text evidence="2">The sequence shown here is derived from an EMBL/GenBank/DDBJ whole genome shotgun (WGS) entry which is preliminary data.</text>
</comment>
<dbReference type="EMBL" id="LAZR01070479">
    <property type="protein sequence ID" value="KKK40374.1"/>
    <property type="molecule type" value="Genomic_DNA"/>
</dbReference>
<name>A0A0F8XDS9_9ZZZZ</name>
<accession>A0A0F8XDS9</accession>
<keyword evidence="1" id="KW-0472">Membrane</keyword>